<feature type="signal peptide" evidence="1">
    <location>
        <begin position="1"/>
        <end position="21"/>
    </location>
</feature>
<evidence type="ECO:0000313" key="3">
    <source>
        <dbReference type="Proteomes" id="UP000094936"/>
    </source>
</evidence>
<accession>A0A1C3ECD2</accession>
<evidence type="ECO:0008006" key="4">
    <source>
        <dbReference type="Google" id="ProtNLM"/>
    </source>
</evidence>
<evidence type="ECO:0000313" key="2">
    <source>
        <dbReference type="EMBL" id="ODA30885.1"/>
    </source>
</evidence>
<dbReference type="InterPro" id="IPR032811">
    <property type="entry name" value="Put_conjugal_transfer"/>
</dbReference>
<proteinExistence type="predicted"/>
<reference evidence="2 3" key="1">
    <citation type="submission" date="2016-05" db="EMBL/GenBank/DDBJ databases">
        <title>Genomic Taxonomy of the Vibrionaceae.</title>
        <authorList>
            <person name="Gomez-Gil B."/>
            <person name="Enciso-Ibarra J."/>
        </authorList>
    </citation>
    <scope>NUCLEOTIDE SEQUENCE [LARGE SCALE GENOMIC DNA]</scope>
    <source>
        <strain evidence="2 3">CAIM 1920</strain>
    </source>
</reference>
<sequence length="391" mass="42107">MKKQQLAVALSLAFASAPSIALDGSDARSIAMGGTGVASANHLTAAFYNPAQMTKFDQSDDFGLLLPALNVSLHGTKDIYTDVEHFIDADKQLGKDFTTGFDATEAQRENWIDALKKLDDAAVEANLGLGFAITVPNNTLSVNLFSKTATATKLSLHIDESDLDITNKRDGDTMASTANLRAGMVTEVGLAMARNVTLPYLDEKISLGISPKIQKVVSYNLYDRIVELGSDEFKLPSDYNETTVFNTDIGVSYRPYESLTVGLSGVNLISQQVASPNINGHVSTFMVEPEFTVAAAYDNGWFMAALDVDLNESKQFDNTQGTQYARLGMELDAFNWAQLRVGYSAGMTEKSTNQVTAGFGLSPFGSLALDLAAKYGSETDMGVALEFSLNI</sequence>
<keyword evidence="3" id="KW-1185">Reference proteome</keyword>
<dbReference type="STRING" id="1080227.A8L45_18915"/>
<comment type="caution">
    <text evidence="2">The sequence shown here is derived from an EMBL/GenBank/DDBJ whole genome shotgun (WGS) entry which is preliminary data.</text>
</comment>
<dbReference type="SUPFAM" id="SSF56935">
    <property type="entry name" value="Porins"/>
    <property type="match status" value="1"/>
</dbReference>
<dbReference type="Gene3D" id="2.40.160.60">
    <property type="entry name" value="Outer membrane protein transport protein (OMPP1/FadL/TodX)"/>
    <property type="match status" value="1"/>
</dbReference>
<protein>
    <recommendedName>
        <fullName evidence="4">Conjugal transfer protein TraF</fullName>
    </recommendedName>
</protein>
<name>A0A1C3ECD2_9GAMM</name>
<gene>
    <name evidence="2" type="ORF">A8L45_18915</name>
</gene>
<keyword evidence="1" id="KW-0732">Signal</keyword>
<organism evidence="2 3">
    <name type="scientific">Veronia pacifica</name>
    <dbReference type="NCBI Taxonomy" id="1080227"/>
    <lineage>
        <taxon>Bacteria</taxon>
        <taxon>Pseudomonadati</taxon>
        <taxon>Pseudomonadota</taxon>
        <taxon>Gammaproteobacteria</taxon>
        <taxon>Vibrionales</taxon>
        <taxon>Vibrionaceae</taxon>
        <taxon>Veronia</taxon>
    </lineage>
</organism>
<dbReference type="Proteomes" id="UP000094936">
    <property type="component" value="Unassembled WGS sequence"/>
</dbReference>
<dbReference type="RefSeq" id="WP_068904921.1">
    <property type="nucleotide sequence ID" value="NZ_JBHUIF010000030.1"/>
</dbReference>
<dbReference type="AlphaFoldDB" id="A0A1C3ECD2"/>
<dbReference type="Pfam" id="PF13729">
    <property type="entry name" value="TraF_2"/>
    <property type="match status" value="1"/>
</dbReference>
<feature type="chain" id="PRO_5008672963" description="Conjugal transfer protein TraF" evidence="1">
    <location>
        <begin position="22"/>
        <end position="391"/>
    </location>
</feature>
<dbReference type="EMBL" id="LYBM01000045">
    <property type="protein sequence ID" value="ODA30885.1"/>
    <property type="molecule type" value="Genomic_DNA"/>
</dbReference>
<evidence type="ECO:0000256" key="1">
    <source>
        <dbReference type="SAM" id="SignalP"/>
    </source>
</evidence>